<dbReference type="GO" id="GO:0006508">
    <property type="term" value="P:proteolysis"/>
    <property type="evidence" value="ECO:0007669"/>
    <property type="project" value="UniProtKB-KW"/>
</dbReference>
<evidence type="ECO:0000313" key="12">
    <source>
        <dbReference type="EMBL" id="MBM1715809.1"/>
    </source>
</evidence>
<dbReference type="HAMAP" id="MF_00161">
    <property type="entry name" value="LspA"/>
    <property type="match status" value="1"/>
</dbReference>
<comment type="pathway">
    <text evidence="9">Protein modification; lipoprotein biosynthesis (signal peptide cleavage).</text>
</comment>
<accession>A0AAE2W287</accession>
<dbReference type="RefSeq" id="WP_203243530.1">
    <property type="nucleotide sequence ID" value="NZ_JAFBRH010000008.1"/>
</dbReference>
<dbReference type="EC" id="3.4.23.36" evidence="9"/>
<comment type="caution">
    <text evidence="12">The sequence shown here is derived from an EMBL/GenBank/DDBJ whole genome shotgun (WGS) entry which is preliminary data.</text>
</comment>
<comment type="caution">
    <text evidence="9">Lacks conserved residue(s) required for the propagation of feature annotation.</text>
</comment>
<evidence type="ECO:0000256" key="8">
    <source>
        <dbReference type="ARBA" id="ARBA00023136"/>
    </source>
</evidence>
<keyword evidence="5 9" id="KW-0064">Aspartyl protease</keyword>
<gene>
    <name evidence="9 12" type="primary">lspA</name>
    <name evidence="12" type="ORF">JQV55_19725</name>
</gene>
<dbReference type="PRINTS" id="PR00781">
    <property type="entry name" value="LIPOSIGPTASE"/>
</dbReference>
<evidence type="ECO:0000256" key="11">
    <source>
        <dbReference type="RuleBase" id="RU004181"/>
    </source>
</evidence>
<evidence type="ECO:0000256" key="7">
    <source>
        <dbReference type="ARBA" id="ARBA00022989"/>
    </source>
</evidence>
<dbReference type="PROSITE" id="PS00855">
    <property type="entry name" value="SPASE_II"/>
    <property type="match status" value="1"/>
</dbReference>
<dbReference type="PANTHER" id="PTHR33695">
    <property type="entry name" value="LIPOPROTEIN SIGNAL PEPTIDASE"/>
    <property type="match status" value="1"/>
</dbReference>
<keyword evidence="8 9" id="KW-0472">Membrane</keyword>
<feature type="active site" evidence="9">
    <location>
        <position position="114"/>
    </location>
</feature>
<evidence type="ECO:0000256" key="10">
    <source>
        <dbReference type="RuleBase" id="RU000594"/>
    </source>
</evidence>
<evidence type="ECO:0000256" key="4">
    <source>
        <dbReference type="ARBA" id="ARBA00022692"/>
    </source>
</evidence>
<evidence type="ECO:0000313" key="13">
    <source>
        <dbReference type="Proteomes" id="UP000732193"/>
    </source>
</evidence>
<evidence type="ECO:0000256" key="6">
    <source>
        <dbReference type="ARBA" id="ARBA00022801"/>
    </source>
</evidence>
<dbReference type="GO" id="GO:0005886">
    <property type="term" value="C:plasma membrane"/>
    <property type="evidence" value="ECO:0007669"/>
    <property type="project" value="UniProtKB-SubCell"/>
</dbReference>
<keyword evidence="2 9" id="KW-1003">Cell membrane</keyword>
<keyword evidence="6 9" id="KW-0378">Hydrolase</keyword>
<protein>
    <recommendedName>
        <fullName evidence="9">Lipoprotein signal peptidase</fullName>
        <ecNumber evidence="9">3.4.23.36</ecNumber>
    </recommendedName>
    <alternativeName>
        <fullName evidence="9">Prolipoprotein signal peptidase</fullName>
    </alternativeName>
    <alternativeName>
        <fullName evidence="9">Signal peptidase II</fullName>
        <shortName evidence="9">SPase II</shortName>
    </alternativeName>
</protein>
<evidence type="ECO:0000256" key="9">
    <source>
        <dbReference type="HAMAP-Rule" id="MF_00161"/>
    </source>
</evidence>
<sequence>MNSRILGGLCAIAAFGLDQSTKALALNTPALEHGVEALPFLNLVRVLNDGVSFGMLGGIVPWWGLIALAAVIVAWLLIWLWRAPDRLTAAALGLVIGGALGNVIDRLRYQAVPDFLDFHFGTYHWPSFNLADAAIFCGAALLFWDGFRATNGKPGNQEQDDRKGNIMGDNS</sequence>
<evidence type="ECO:0000256" key="2">
    <source>
        <dbReference type="ARBA" id="ARBA00022475"/>
    </source>
</evidence>
<dbReference type="PANTHER" id="PTHR33695:SF1">
    <property type="entry name" value="LIPOPROTEIN SIGNAL PEPTIDASE"/>
    <property type="match status" value="1"/>
</dbReference>
<dbReference type="AlphaFoldDB" id="A0AAE2W287"/>
<dbReference type="GO" id="GO:0004190">
    <property type="term" value="F:aspartic-type endopeptidase activity"/>
    <property type="evidence" value="ECO:0007669"/>
    <property type="project" value="UniProtKB-UniRule"/>
</dbReference>
<comment type="subcellular location">
    <subcellularLocation>
        <location evidence="9">Cell membrane</location>
        <topology evidence="9">Multi-pass membrane protein</topology>
    </subcellularLocation>
</comment>
<feature type="transmembrane region" description="Helical" evidence="9">
    <location>
        <begin position="87"/>
        <end position="104"/>
    </location>
</feature>
<organism evidence="12 13">
    <name type="scientific">Sulfitobacter geojensis</name>
    <dbReference type="NCBI Taxonomy" id="1342299"/>
    <lineage>
        <taxon>Bacteria</taxon>
        <taxon>Pseudomonadati</taxon>
        <taxon>Pseudomonadota</taxon>
        <taxon>Alphaproteobacteria</taxon>
        <taxon>Rhodobacterales</taxon>
        <taxon>Roseobacteraceae</taxon>
        <taxon>Sulfitobacter</taxon>
    </lineage>
</organism>
<comment type="similarity">
    <text evidence="1 9 11">Belongs to the peptidase A8 family.</text>
</comment>
<keyword evidence="7 9" id="KW-1133">Transmembrane helix</keyword>
<evidence type="ECO:0000256" key="3">
    <source>
        <dbReference type="ARBA" id="ARBA00022670"/>
    </source>
</evidence>
<dbReference type="InterPro" id="IPR001872">
    <property type="entry name" value="Peptidase_A8"/>
</dbReference>
<reference evidence="12 13" key="1">
    <citation type="submission" date="2021-01" db="EMBL/GenBank/DDBJ databases">
        <title>Diatom-associated Roseobacters Show Island Model of Population Structure.</title>
        <authorList>
            <person name="Qu L."/>
            <person name="Feng X."/>
            <person name="Chen Y."/>
            <person name="Li L."/>
            <person name="Wang X."/>
            <person name="Hu Z."/>
            <person name="Wang H."/>
            <person name="Luo H."/>
        </authorList>
    </citation>
    <scope>NUCLEOTIDE SEQUENCE [LARGE SCALE GENOMIC DNA]</scope>
    <source>
        <strain evidence="12 13">TR60-84</strain>
    </source>
</reference>
<dbReference type="NCBIfam" id="TIGR00077">
    <property type="entry name" value="lspA"/>
    <property type="match status" value="1"/>
</dbReference>
<dbReference type="Proteomes" id="UP000732193">
    <property type="component" value="Unassembled WGS sequence"/>
</dbReference>
<proteinExistence type="inferred from homology"/>
<keyword evidence="4 9" id="KW-0812">Transmembrane</keyword>
<feature type="active site" evidence="9">
    <location>
        <position position="132"/>
    </location>
</feature>
<name>A0AAE2W287_9RHOB</name>
<evidence type="ECO:0000256" key="1">
    <source>
        <dbReference type="ARBA" id="ARBA00006139"/>
    </source>
</evidence>
<keyword evidence="3 9" id="KW-0645">Protease</keyword>
<dbReference type="Pfam" id="PF01252">
    <property type="entry name" value="Peptidase_A8"/>
    <property type="match status" value="1"/>
</dbReference>
<keyword evidence="13" id="KW-1185">Reference proteome</keyword>
<evidence type="ECO:0000256" key="5">
    <source>
        <dbReference type="ARBA" id="ARBA00022750"/>
    </source>
</evidence>
<comment type="function">
    <text evidence="9 10">This protein specifically catalyzes the removal of signal peptides from prolipoproteins.</text>
</comment>
<comment type="catalytic activity">
    <reaction evidence="9 10">
        <text>Release of signal peptides from bacterial membrane prolipoproteins. Hydrolyzes -Xaa-Yaa-Zaa-|-(S,diacylglyceryl)Cys-, in which Xaa is hydrophobic (preferably Leu), and Yaa (Ala or Ser) and Zaa (Gly or Ala) have small, neutral side chains.</text>
        <dbReference type="EC" id="3.4.23.36"/>
    </reaction>
</comment>
<feature type="transmembrane region" description="Helical" evidence="9">
    <location>
        <begin position="60"/>
        <end position="80"/>
    </location>
</feature>
<dbReference type="EMBL" id="JAFBRM010000009">
    <property type="protein sequence ID" value="MBM1715809.1"/>
    <property type="molecule type" value="Genomic_DNA"/>
</dbReference>
<feature type="transmembrane region" description="Helical" evidence="9">
    <location>
        <begin position="124"/>
        <end position="144"/>
    </location>
</feature>